<sequence length="123" mass="14069">MIVCFLVAAGTLLAVGEVESRATVSQVEINVVSKGLKFTIPEDLENANKAFIEKVQQLIQGQVTHKRYQTELGITDANFYHHDMKDQVEQLQLYLKILFNVERSQDIHLDARTFAKHLRQSKE</sequence>
<dbReference type="RefSeq" id="XP_024574963.1">
    <property type="nucleotide sequence ID" value="XM_024724047.1"/>
</dbReference>
<reference evidence="3" key="1">
    <citation type="submission" date="2014-09" db="EMBL/GenBank/DDBJ databases">
        <authorList>
            <person name="Sharma Rahul"/>
            <person name="Thines Marco"/>
        </authorList>
    </citation>
    <scope>NUCLEOTIDE SEQUENCE [LARGE SCALE GENOMIC DNA]</scope>
</reference>
<protein>
    <submittedName>
        <fullName evidence="2">RxLR-like protein</fullName>
    </submittedName>
</protein>
<keyword evidence="1" id="KW-0732">Signal</keyword>
<dbReference type="EMBL" id="CCYD01000322">
    <property type="protein sequence ID" value="CEG38594.1"/>
    <property type="molecule type" value="Genomic_DNA"/>
</dbReference>
<dbReference type="AlphaFoldDB" id="A0A0P1ACH2"/>
<evidence type="ECO:0000256" key="1">
    <source>
        <dbReference type="SAM" id="SignalP"/>
    </source>
</evidence>
<proteinExistence type="predicted"/>
<feature type="chain" id="PRO_5006058550" evidence="1">
    <location>
        <begin position="21"/>
        <end position="123"/>
    </location>
</feature>
<dbReference type="Proteomes" id="UP000054928">
    <property type="component" value="Unassembled WGS sequence"/>
</dbReference>
<evidence type="ECO:0000313" key="3">
    <source>
        <dbReference type="Proteomes" id="UP000054928"/>
    </source>
</evidence>
<dbReference type="GeneID" id="36403712"/>
<accession>A0A0P1ACH2</accession>
<feature type="signal peptide" evidence="1">
    <location>
        <begin position="1"/>
        <end position="20"/>
    </location>
</feature>
<name>A0A0P1ACH2_PLAHL</name>
<organism evidence="2 3">
    <name type="scientific">Plasmopara halstedii</name>
    <name type="common">Downy mildew of sunflower</name>
    <dbReference type="NCBI Taxonomy" id="4781"/>
    <lineage>
        <taxon>Eukaryota</taxon>
        <taxon>Sar</taxon>
        <taxon>Stramenopiles</taxon>
        <taxon>Oomycota</taxon>
        <taxon>Peronosporomycetes</taxon>
        <taxon>Peronosporales</taxon>
        <taxon>Peronosporaceae</taxon>
        <taxon>Plasmopara</taxon>
    </lineage>
</organism>
<keyword evidence="3" id="KW-1185">Reference proteome</keyword>
<evidence type="ECO:0000313" key="2">
    <source>
        <dbReference type="EMBL" id="CEG38594.1"/>
    </source>
</evidence>